<name>V9EKJ4_PHYNI</name>
<dbReference type="Proteomes" id="UP000018721">
    <property type="component" value="Unassembled WGS sequence"/>
</dbReference>
<sequence length="121" mass="13762">MTGTIEGSATHERGVGTRGGALWSCGDRHHDCRSESESGAYRDYDRDYGLSGLERWVRWLRARVLAHSGTQDYAALSGDRTRSCSWACAATGRAKYWLVYLDRSFELLLYPFWGRMYKPVS</sequence>
<reference evidence="1 2" key="1">
    <citation type="submission" date="2013-11" db="EMBL/GenBank/DDBJ databases">
        <title>The Genome Sequence of Phytophthora parasitica P1569.</title>
        <authorList>
            <consortium name="The Broad Institute Genomics Platform"/>
            <person name="Russ C."/>
            <person name="Tyler B."/>
            <person name="Panabieres F."/>
            <person name="Shan W."/>
            <person name="Tripathy S."/>
            <person name="Grunwald N."/>
            <person name="Machado M."/>
            <person name="Johnson C.S."/>
            <person name="Arredondo F."/>
            <person name="Hong C."/>
            <person name="Coffey M."/>
            <person name="Young S.K."/>
            <person name="Zeng Q."/>
            <person name="Gargeya S."/>
            <person name="Fitzgerald M."/>
            <person name="Abouelleil A."/>
            <person name="Alvarado L."/>
            <person name="Chapman S.B."/>
            <person name="Gainer-Dewar J."/>
            <person name="Goldberg J."/>
            <person name="Griggs A."/>
            <person name="Gujja S."/>
            <person name="Hansen M."/>
            <person name="Howarth C."/>
            <person name="Imamovic A."/>
            <person name="Ireland A."/>
            <person name="Larimer J."/>
            <person name="McCowan C."/>
            <person name="Murphy C."/>
            <person name="Pearson M."/>
            <person name="Poon T.W."/>
            <person name="Priest M."/>
            <person name="Roberts A."/>
            <person name="Saif S."/>
            <person name="Shea T."/>
            <person name="Sykes S."/>
            <person name="Wortman J."/>
            <person name="Nusbaum C."/>
            <person name="Birren B."/>
        </authorList>
    </citation>
    <scope>NUCLEOTIDE SEQUENCE [LARGE SCALE GENOMIC DNA]</scope>
    <source>
        <strain evidence="1 2">P1569</strain>
    </source>
</reference>
<dbReference type="HOGENOM" id="CLU_2042698_0_0_1"/>
<evidence type="ECO:0000313" key="2">
    <source>
        <dbReference type="Proteomes" id="UP000018721"/>
    </source>
</evidence>
<accession>V9EKJ4</accession>
<dbReference type="AlphaFoldDB" id="V9EKJ4"/>
<dbReference type="EMBL" id="ANIZ01002687">
    <property type="protein sequence ID" value="ETI39023.1"/>
    <property type="molecule type" value="Genomic_DNA"/>
</dbReference>
<organism evidence="1 2">
    <name type="scientific">Phytophthora nicotianae P1569</name>
    <dbReference type="NCBI Taxonomy" id="1317065"/>
    <lineage>
        <taxon>Eukaryota</taxon>
        <taxon>Sar</taxon>
        <taxon>Stramenopiles</taxon>
        <taxon>Oomycota</taxon>
        <taxon>Peronosporomycetes</taxon>
        <taxon>Peronosporales</taxon>
        <taxon>Peronosporaceae</taxon>
        <taxon>Phytophthora</taxon>
    </lineage>
</organism>
<gene>
    <name evidence="1" type="ORF">F443_15346</name>
</gene>
<keyword evidence="2" id="KW-1185">Reference proteome</keyword>
<proteinExistence type="predicted"/>
<comment type="caution">
    <text evidence="1">The sequence shown here is derived from an EMBL/GenBank/DDBJ whole genome shotgun (WGS) entry which is preliminary data.</text>
</comment>
<evidence type="ECO:0000313" key="1">
    <source>
        <dbReference type="EMBL" id="ETI39023.1"/>
    </source>
</evidence>
<protein>
    <submittedName>
        <fullName evidence="1">Uncharacterized protein</fullName>
    </submittedName>
</protein>